<sequence length="265" mass="28206">MLKYASKLLLEMSLSVLATVISAYVAGHYVGGKSPADVSALSVSTQVDSKESDASAASRTRETVSPPPPVAPSSRTDPSLAAADAGELSLKTIDDIGASNDKAGMSVDKRAEVASRPTRLQSTARDTHVSRVDKATAAAPAGASPTFAIARNHASLEQVFAAKEGSSTGRVLEPWEADRDVPVRLTPESIRKDRHFVGRILGPMTRKALLLLRKPADLLRHEGNGRERWLAEHLALNVTRPDAPERRSFGAKGGFQRAPSETAEP</sequence>
<protein>
    <submittedName>
        <fullName evidence="2">Uncharacterized protein</fullName>
    </submittedName>
</protein>
<accession>A0A1H4UJQ2</accession>
<name>A0A1H4UJQ2_9BRAD</name>
<dbReference type="AlphaFoldDB" id="A0A1H4UJQ2"/>
<dbReference type="Proteomes" id="UP000198992">
    <property type="component" value="Unassembled WGS sequence"/>
</dbReference>
<feature type="region of interest" description="Disordered" evidence="1">
    <location>
        <begin position="241"/>
        <end position="265"/>
    </location>
</feature>
<reference evidence="2 3" key="1">
    <citation type="submission" date="2016-10" db="EMBL/GenBank/DDBJ databases">
        <authorList>
            <person name="de Groot N.N."/>
        </authorList>
    </citation>
    <scope>NUCLEOTIDE SEQUENCE [LARGE SCALE GENOMIC DNA]</scope>
    <source>
        <strain evidence="2 3">MT12</strain>
    </source>
</reference>
<evidence type="ECO:0000256" key="1">
    <source>
        <dbReference type="SAM" id="MobiDB-lite"/>
    </source>
</evidence>
<feature type="region of interest" description="Disordered" evidence="1">
    <location>
        <begin position="99"/>
        <end position="127"/>
    </location>
</feature>
<proteinExistence type="predicted"/>
<dbReference type="EMBL" id="FNTH01000001">
    <property type="protein sequence ID" value="SEC68344.1"/>
    <property type="molecule type" value="Genomic_DNA"/>
</dbReference>
<feature type="region of interest" description="Disordered" evidence="1">
    <location>
        <begin position="49"/>
        <end position="80"/>
    </location>
</feature>
<gene>
    <name evidence="2" type="ORF">SAMN05444164_2463</name>
</gene>
<organism evidence="2 3">
    <name type="scientific">Bradyrhizobium erythrophlei</name>
    <dbReference type="NCBI Taxonomy" id="1437360"/>
    <lineage>
        <taxon>Bacteria</taxon>
        <taxon>Pseudomonadati</taxon>
        <taxon>Pseudomonadota</taxon>
        <taxon>Alphaproteobacteria</taxon>
        <taxon>Hyphomicrobiales</taxon>
        <taxon>Nitrobacteraceae</taxon>
        <taxon>Bradyrhizobium</taxon>
    </lineage>
</organism>
<evidence type="ECO:0000313" key="2">
    <source>
        <dbReference type="EMBL" id="SEC68344.1"/>
    </source>
</evidence>
<evidence type="ECO:0000313" key="3">
    <source>
        <dbReference type="Proteomes" id="UP000198992"/>
    </source>
</evidence>